<evidence type="ECO:0000259" key="1">
    <source>
        <dbReference type="Pfam" id="PF00646"/>
    </source>
</evidence>
<dbReference type="Pfam" id="PF00646">
    <property type="entry name" value="F-box"/>
    <property type="match status" value="1"/>
</dbReference>
<organism evidence="2 3">
    <name type="scientific">Castilleja foliolosa</name>
    <dbReference type="NCBI Taxonomy" id="1961234"/>
    <lineage>
        <taxon>Eukaryota</taxon>
        <taxon>Viridiplantae</taxon>
        <taxon>Streptophyta</taxon>
        <taxon>Embryophyta</taxon>
        <taxon>Tracheophyta</taxon>
        <taxon>Spermatophyta</taxon>
        <taxon>Magnoliopsida</taxon>
        <taxon>eudicotyledons</taxon>
        <taxon>Gunneridae</taxon>
        <taxon>Pentapetalae</taxon>
        <taxon>asterids</taxon>
        <taxon>lamiids</taxon>
        <taxon>Lamiales</taxon>
        <taxon>Orobanchaceae</taxon>
        <taxon>Pedicularideae</taxon>
        <taxon>Castillejinae</taxon>
        <taxon>Castilleja</taxon>
    </lineage>
</organism>
<dbReference type="PANTHER" id="PTHR31111:SF136">
    <property type="entry name" value="F-BOX ASSOCIATED DOMAIN-CONTAINING PROTEIN"/>
    <property type="match status" value="1"/>
</dbReference>
<protein>
    <recommendedName>
        <fullName evidence="1">F-box domain-containing protein</fullName>
    </recommendedName>
</protein>
<dbReference type="EMBL" id="JAVIJP010000036">
    <property type="protein sequence ID" value="KAL3628775.1"/>
    <property type="molecule type" value="Genomic_DNA"/>
</dbReference>
<dbReference type="SUPFAM" id="SSF81383">
    <property type="entry name" value="F-box domain"/>
    <property type="match status" value="1"/>
</dbReference>
<evidence type="ECO:0000313" key="3">
    <source>
        <dbReference type="Proteomes" id="UP001632038"/>
    </source>
</evidence>
<feature type="domain" description="F-box" evidence="1">
    <location>
        <begin position="2"/>
        <end position="33"/>
    </location>
</feature>
<evidence type="ECO:0000313" key="2">
    <source>
        <dbReference type="EMBL" id="KAL3628775.1"/>
    </source>
</evidence>
<accession>A0ABD3CFW3</accession>
<dbReference type="InterPro" id="IPR001810">
    <property type="entry name" value="F-box_dom"/>
</dbReference>
<dbReference type="PANTHER" id="PTHR31111">
    <property type="entry name" value="BNAA05G37150D PROTEIN-RELATED"/>
    <property type="match status" value="1"/>
</dbReference>
<sequence length="266" mass="30571">MLCILTRLPVKSIIRFKSVCKTWRDLFSSPEFIKMHQGQFSSNSRNQRLIMENRVFIDSRADDEIESLSTRMNRRILIVVCQLGFKIKGCSPENVAILNGNPYWTAIVDENQSAKIQGCTCTCFKPYFAYLESVWVRCIYGLERCIGNLVDWKGSLGALVCTKDNNEKVESLNLLVYDDVEQVWRKEHTFGPIEVSLGQILDISKNGKILGRCLTGELIGFDPENGWVKVYDVQPSSYWYLYLYTESLTYIKGMRPVFASEHGKEE</sequence>
<dbReference type="Gene3D" id="1.20.1280.50">
    <property type="match status" value="1"/>
</dbReference>
<dbReference type="AlphaFoldDB" id="A0ABD3CFW3"/>
<dbReference type="Proteomes" id="UP001632038">
    <property type="component" value="Unassembled WGS sequence"/>
</dbReference>
<proteinExistence type="predicted"/>
<reference evidence="3" key="1">
    <citation type="journal article" date="2024" name="IScience">
        <title>Strigolactones Initiate the Formation of Haustorium-like Structures in Castilleja.</title>
        <authorList>
            <person name="Buerger M."/>
            <person name="Peterson D."/>
            <person name="Chory J."/>
        </authorList>
    </citation>
    <scope>NUCLEOTIDE SEQUENCE [LARGE SCALE GENOMIC DNA]</scope>
</reference>
<dbReference type="CDD" id="cd22157">
    <property type="entry name" value="F-box_AtFBW1-like"/>
    <property type="match status" value="1"/>
</dbReference>
<name>A0ABD3CFW3_9LAMI</name>
<comment type="caution">
    <text evidence="2">The sequence shown here is derived from an EMBL/GenBank/DDBJ whole genome shotgun (WGS) entry which is preliminary data.</text>
</comment>
<keyword evidence="3" id="KW-1185">Reference proteome</keyword>
<gene>
    <name evidence="2" type="ORF">CASFOL_027821</name>
</gene>
<dbReference type="InterPro" id="IPR036047">
    <property type="entry name" value="F-box-like_dom_sf"/>
</dbReference>